<evidence type="ECO:0000313" key="2">
    <source>
        <dbReference type="Proteomes" id="UP000288716"/>
    </source>
</evidence>
<dbReference type="Proteomes" id="UP000288716">
    <property type="component" value="Unassembled WGS sequence"/>
</dbReference>
<name>A0A443RXI1_9ACAR</name>
<proteinExistence type="predicted"/>
<evidence type="ECO:0000313" key="1">
    <source>
        <dbReference type="EMBL" id="RWS19739.1"/>
    </source>
</evidence>
<dbReference type="AlphaFoldDB" id="A0A443RXI1"/>
<dbReference type="VEuPathDB" id="VectorBase:LDEU012301"/>
<dbReference type="PANTHER" id="PTHR38681:SF1">
    <property type="entry name" value="RETROVIRUS-RELATED POL POLYPROTEIN FROM TRANSPOSON 412-LIKE PROTEIN"/>
    <property type="match status" value="1"/>
</dbReference>
<keyword evidence="2" id="KW-1185">Reference proteome</keyword>
<dbReference type="PANTHER" id="PTHR38681">
    <property type="entry name" value="RETROVIRUS-RELATED POL POLYPROTEIN FROM TRANSPOSON 412-LIKE PROTEIN-RELATED"/>
    <property type="match status" value="1"/>
</dbReference>
<comment type="caution">
    <text evidence="1">The sequence shown here is derived from an EMBL/GenBank/DDBJ whole genome shotgun (WGS) entry which is preliminary data.</text>
</comment>
<accession>A0A443RXI1</accession>
<reference evidence="1 2" key="1">
    <citation type="journal article" date="2018" name="Gigascience">
        <title>Genomes of trombidid mites reveal novel predicted allergens and laterally-transferred genes associated with secondary metabolism.</title>
        <authorList>
            <person name="Dong X."/>
            <person name="Chaisiri K."/>
            <person name="Xia D."/>
            <person name="Armstrong S.D."/>
            <person name="Fang Y."/>
            <person name="Donnelly M.J."/>
            <person name="Kadowaki T."/>
            <person name="McGarry J.W."/>
            <person name="Darby A.C."/>
            <person name="Makepeace B.L."/>
        </authorList>
    </citation>
    <scope>NUCLEOTIDE SEQUENCE [LARGE SCALE GENOMIC DNA]</scope>
    <source>
        <strain evidence="1">UoL-UT</strain>
    </source>
</reference>
<sequence>MSSLKPYNGKFREQRNIFIHPHLSSCYHIFLRVDSVRSPLEKPYTGPYKVISRNDKTFIIEKQGKLVTVSIDRIKPAFILEDAATTSAETVRRVPHTFTRSGRRVHFPNFYT</sequence>
<gene>
    <name evidence="1" type="ORF">B4U80_06178</name>
</gene>
<dbReference type="EMBL" id="NCKV01023153">
    <property type="protein sequence ID" value="RWS19739.1"/>
    <property type="molecule type" value="Genomic_DNA"/>
</dbReference>
<dbReference type="OrthoDB" id="6515561at2759"/>
<organism evidence="1 2">
    <name type="scientific">Leptotrombidium deliense</name>
    <dbReference type="NCBI Taxonomy" id="299467"/>
    <lineage>
        <taxon>Eukaryota</taxon>
        <taxon>Metazoa</taxon>
        <taxon>Ecdysozoa</taxon>
        <taxon>Arthropoda</taxon>
        <taxon>Chelicerata</taxon>
        <taxon>Arachnida</taxon>
        <taxon>Acari</taxon>
        <taxon>Acariformes</taxon>
        <taxon>Trombidiformes</taxon>
        <taxon>Prostigmata</taxon>
        <taxon>Anystina</taxon>
        <taxon>Parasitengona</taxon>
        <taxon>Trombiculoidea</taxon>
        <taxon>Trombiculidae</taxon>
        <taxon>Leptotrombidium</taxon>
    </lineage>
</organism>
<protein>
    <submittedName>
        <fullName evidence="1">Pol polyprotein-like protein</fullName>
    </submittedName>
</protein>